<name>A0A1H3NHC3_9BACI</name>
<dbReference type="OrthoDB" id="2369695at2"/>
<dbReference type="EMBL" id="FNPI01000004">
    <property type="protein sequence ID" value="SDY87619.1"/>
    <property type="molecule type" value="Genomic_DNA"/>
</dbReference>
<organism evidence="1 2">
    <name type="scientific">Evansella caseinilytica</name>
    <dbReference type="NCBI Taxonomy" id="1503961"/>
    <lineage>
        <taxon>Bacteria</taxon>
        <taxon>Bacillati</taxon>
        <taxon>Bacillota</taxon>
        <taxon>Bacilli</taxon>
        <taxon>Bacillales</taxon>
        <taxon>Bacillaceae</taxon>
        <taxon>Evansella</taxon>
    </lineage>
</organism>
<keyword evidence="2" id="KW-1185">Reference proteome</keyword>
<gene>
    <name evidence="1" type="ORF">SAMN05421736_10455</name>
</gene>
<dbReference type="AlphaFoldDB" id="A0A1H3NHC3"/>
<accession>A0A1H3NHC3</accession>
<protein>
    <submittedName>
        <fullName evidence="1">Uncharacterized protein</fullName>
    </submittedName>
</protein>
<proteinExistence type="predicted"/>
<sequence length="346" mass="40933">MKLMNILLTQPQTELVNRVKALGLTCDAHSRQQLTEQLAKALLNKAHAEKEWQEMKTAEQQLLTQMSYGSMFASYTTNELFTCVKRSERAQFDRIVESLKSKGWIYREASGVWHLPLELKDWIKNYTYQVFRQHFILFPDAGTSRSDIIGDLFQFMEHLAENGVRLTKNKTIHKKELAAILRSQSKQEEIPAEKWRFGYGRHFYYYPDRFSFLYDFCCDQGWIDEGENLEVTPAWDSGQEISVNELLERLCRFYLRLYSRVIPQLPFLLELIRGVFPDNEGMEEQQLIFLLKQYIDPYYYDEPETIIKIRIIQMLEYIGVVEIKEMDAAKYVLLQPRSTIKNKKKV</sequence>
<evidence type="ECO:0000313" key="1">
    <source>
        <dbReference type="EMBL" id="SDY87619.1"/>
    </source>
</evidence>
<reference evidence="2" key="1">
    <citation type="submission" date="2016-10" db="EMBL/GenBank/DDBJ databases">
        <authorList>
            <person name="Varghese N."/>
            <person name="Submissions S."/>
        </authorList>
    </citation>
    <scope>NUCLEOTIDE SEQUENCE [LARGE SCALE GENOMIC DNA]</scope>
    <source>
        <strain evidence="2">SP</strain>
    </source>
</reference>
<dbReference type="STRING" id="1503961.SAMN05421736_10455"/>
<evidence type="ECO:0000313" key="2">
    <source>
        <dbReference type="Proteomes" id="UP000198935"/>
    </source>
</evidence>
<dbReference type="Proteomes" id="UP000198935">
    <property type="component" value="Unassembled WGS sequence"/>
</dbReference>